<feature type="domain" description="Type 4 fimbrial biogenesis protein PilX N-terminal" evidence="2">
    <location>
        <begin position="24"/>
        <end position="74"/>
    </location>
</feature>
<organism evidence="3 4">
    <name type="scientific">Aerosticca soli</name>
    <dbReference type="NCBI Taxonomy" id="2010829"/>
    <lineage>
        <taxon>Bacteria</taxon>
        <taxon>Pseudomonadati</taxon>
        <taxon>Pseudomonadota</taxon>
        <taxon>Gammaproteobacteria</taxon>
        <taxon>Lysobacterales</taxon>
        <taxon>Rhodanobacteraceae</taxon>
        <taxon>Aerosticca</taxon>
    </lineage>
</organism>
<accession>A0A2Z6E605</accession>
<evidence type="ECO:0000256" key="1">
    <source>
        <dbReference type="SAM" id="Phobius"/>
    </source>
</evidence>
<protein>
    <submittedName>
        <fullName evidence="3">Type IV fimbrial biogenesis protein PilX</fullName>
    </submittedName>
</protein>
<evidence type="ECO:0000313" key="4">
    <source>
        <dbReference type="Proteomes" id="UP000270530"/>
    </source>
</evidence>
<keyword evidence="1" id="KW-1133">Transmembrane helix</keyword>
<reference evidence="4" key="2">
    <citation type="submission" date="2018-06" db="EMBL/GenBank/DDBJ databases">
        <title>Genome sequence of Rhodanobacteraceae bacterium strain Dysh456.</title>
        <authorList>
            <person name="Fukui M."/>
        </authorList>
    </citation>
    <scope>NUCLEOTIDE SEQUENCE [LARGE SCALE GENOMIC DNA]</scope>
    <source>
        <strain evidence="4">Dysh456</strain>
    </source>
</reference>
<proteinExistence type="predicted"/>
<keyword evidence="1" id="KW-0472">Membrane</keyword>
<dbReference type="Proteomes" id="UP000270530">
    <property type="component" value="Chromosome"/>
</dbReference>
<dbReference type="EMBL" id="AP018560">
    <property type="protein sequence ID" value="BBD80427.1"/>
    <property type="molecule type" value="Genomic_DNA"/>
</dbReference>
<dbReference type="InterPro" id="IPR025746">
    <property type="entry name" value="PilX_N_dom"/>
</dbReference>
<name>A0A2Z6E605_9GAMM</name>
<dbReference type="Pfam" id="PF14341">
    <property type="entry name" value="PilX_N"/>
    <property type="match status" value="1"/>
</dbReference>
<dbReference type="AlphaFoldDB" id="A0A2Z6E605"/>
<keyword evidence="4" id="KW-1185">Reference proteome</keyword>
<dbReference type="KEGG" id="rbd:ALSL_1779"/>
<evidence type="ECO:0000313" key="3">
    <source>
        <dbReference type="EMBL" id="BBD80427.1"/>
    </source>
</evidence>
<keyword evidence="1" id="KW-0812">Transmembrane</keyword>
<sequence>MHTRASNTITIHRRASSPASRRQRGVALVVALVLLVVITLVGLAAIRGTLLQNKMAANLYDRQVAFQAAEAGMRAAMAKLASDQTIARECDQASGGGLCYANPFNDPNLPAGKIINVTTGNDPTQFDAGALAAGQPQYVVEHLGTGVGSGGQQQNATCNSYGAPCVPQQNGSKYYRITVRSAPPDEIGNRSVVFLQTMVKLGS</sequence>
<evidence type="ECO:0000259" key="2">
    <source>
        <dbReference type="Pfam" id="PF14341"/>
    </source>
</evidence>
<dbReference type="RefSeq" id="WP_231700200.1">
    <property type="nucleotide sequence ID" value="NZ_AP018560.1"/>
</dbReference>
<feature type="transmembrane region" description="Helical" evidence="1">
    <location>
        <begin position="26"/>
        <end position="46"/>
    </location>
</feature>
<gene>
    <name evidence="3" type="ORF">ALSL_1779</name>
</gene>
<reference evidence="4" key="1">
    <citation type="submission" date="2018-04" db="EMBL/GenBank/DDBJ databases">
        <authorList>
            <person name="Watanabe M."/>
            <person name="Kojima H."/>
        </authorList>
    </citation>
    <scope>NUCLEOTIDE SEQUENCE [LARGE SCALE GENOMIC DNA]</scope>
    <source>
        <strain evidence="4">Dysh456</strain>
    </source>
</reference>